<dbReference type="NCBIfam" id="TIGR04336">
    <property type="entry name" value="AmmeMemoSam_B"/>
    <property type="match status" value="1"/>
</dbReference>
<reference evidence="2 3" key="1">
    <citation type="submission" date="2014-06" db="EMBL/GenBank/DDBJ databases">
        <authorList>
            <person name="Swart Estienne"/>
        </authorList>
    </citation>
    <scope>NUCLEOTIDE SEQUENCE [LARGE SCALE GENOMIC DNA]</scope>
    <source>
        <strain evidence="2 3">130c</strain>
    </source>
</reference>
<dbReference type="FunCoup" id="A0A078AFW9">
    <property type="interactions" value="513"/>
</dbReference>
<dbReference type="InParanoid" id="A0A078AFW9"/>
<dbReference type="Pfam" id="PF01875">
    <property type="entry name" value="Memo"/>
    <property type="match status" value="1"/>
</dbReference>
<dbReference type="AlphaFoldDB" id="A0A078AFW9"/>
<dbReference type="HAMAP" id="MF_00055">
    <property type="entry name" value="MEMO1"/>
    <property type="match status" value="1"/>
</dbReference>
<dbReference type="Proteomes" id="UP000039865">
    <property type="component" value="Unassembled WGS sequence"/>
</dbReference>
<sequence length="306" mass="34877">MFGSLKRIASHAGSWYPSDKKKLDQQLSQYLEKARHDISQREESKGKIRAIIAPHAGYDYSGQVAAYAYCQLDPDQYKRVIVLGPSHHVYLDSCALTLCSKYQTPLGDLTIDSETNAALLKEGVFKQMPKQVDEEEHSIEMHLPYLKKVFGDKVKIVPILVGNLTKDREQQFGKILAKHLDNGEENLFVISSDFCHWGHSFDYMYLVEKIDKDKNTISKQIERLDKQGISHIVEQDADKFQEYLEITDNTICGRHPISVLLECLKELDAKKFKTELAQYGQSGELIDDKNDTSVSYASIVTRENIV</sequence>
<dbReference type="EMBL" id="CCKQ01008338">
    <property type="protein sequence ID" value="CDW79783.1"/>
    <property type="molecule type" value="Genomic_DNA"/>
</dbReference>
<dbReference type="OrthoDB" id="417112at2759"/>
<dbReference type="OMA" id="EQEAQYG"/>
<dbReference type="InterPro" id="IPR002737">
    <property type="entry name" value="MEMO1_fam"/>
</dbReference>
<dbReference type="PANTHER" id="PTHR11060:SF0">
    <property type="entry name" value="PROTEIN MEMO1"/>
    <property type="match status" value="1"/>
</dbReference>
<evidence type="ECO:0000313" key="3">
    <source>
        <dbReference type="Proteomes" id="UP000039865"/>
    </source>
</evidence>
<name>A0A078AFW9_STYLE</name>
<keyword evidence="3" id="KW-1185">Reference proteome</keyword>
<evidence type="ECO:0000256" key="1">
    <source>
        <dbReference type="ARBA" id="ARBA00006315"/>
    </source>
</evidence>
<accession>A0A078AFW9</accession>
<dbReference type="PANTHER" id="PTHR11060">
    <property type="entry name" value="PROTEIN MEMO1"/>
    <property type="match status" value="1"/>
</dbReference>
<protein>
    <submittedName>
        <fullName evidence="2">Uncharacterized protein</fullName>
    </submittedName>
</protein>
<evidence type="ECO:0000313" key="2">
    <source>
        <dbReference type="EMBL" id="CDW79783.1"/>
    </source>
</evidence>
<organism evidence="2 3">
    <name type="scientific">Stylonychia lemnae</name>
    <name type="common">Ciliate</name>
    <dbReference type="NCBI Taxonomy" id="5949"/>
    <lineage>
        <taxon>Eukaryota</taxon>
        <taxon>Sar</taxon>
        <taxon>Alveolata</taxon>
        <taxon>Ciliophora</taxon>
        <taxon>Intramacronucleata</taxon>
        <taxon>Spirotrichea</taxon>
        <taxon>Stichotrichia</taxon>
        <taxon>Sporadotrichida</taxon>
        <taxon>Oxytrichidae</taxon>
        <taxon>Stylonychinae</taxon>
        <taxon>Stylonychia</taxon>
    </lineage>
</organism>
<dbReference type="Gene3D" id="3.40.830.10">
    <property type="entry name" value="LigB-like"/>
    <property type="match status" value="1"/>
</dbReference>
<proteinExistence type="inferred from homology"/>
<dbReference type="CDD" id="cd07361">
    <property type="entry name" value="MEMO_like"/>
    <property type="match status" value="1"/>
</dbReference>
<gene>
    <name evidence="2" type="primary">Contig10332.g11024</name>
    <name evidence="2" type="ORF">STYLEM_8775</name>
</gene>
<comment type="similarity">
    <text evidence="1">Belongs to the MEMO1 family.</text>
</comment>